<protein>
    <submittedName>
        <fullName evidence="2">Uncharacterized protein</fullName>
    </submittedName>
</protein>
<comment type="caution">
    <text evidence="2">The sequence shown here is derived from an EMBL/GenBank/DDBJ whole genome shotgun (WGS) entry which is preliminary data.</text>
</comment>
<keyword evidence="1" id="KW-0812">Transmembrane</keyword>
<dbReference type="Proteomes" id="UP000474967">
    <property type="component" value="Unassembled WGS sequence"/>
</dbReference>
<keyword evidence="1" id="KW-1133">Transmembrane helix</keyword>
<dbReference type="EMBL" id="JAAGWY010000001">
    <property type="protein sequence ID" value="NEN04425.1"/>
    <property type="molecule type" value="Genomic_DNA"/>
</dbReference>
<accession>A0A6L9XT23</accession>
<evidence type="ECO:0000313" key="2">
    <source>
        <dbReference type="EMBL" id="NEN04425.1"/>
    </source>
</evidence>
<sequence length="481" mass="50069">MSKRISILVTAVAVAGFMLFSIAVSSLSARALSATGVAVGYWSTDHFWLGSYSLDDGTRGFCLEAGKTWPVGRETELVDGASLGWFTPDDAARLAYISRNWAMSDDRVTAAGGQLATWIIAGLGGHTQEELAARSGADGDAVLARARAMVSEATREATRSIAATAVLELSESGPGRLRVELSPERLDGLRANLPAGDFVGTVELTGATFTGGSTSARVPNGTDVEVLPTSTGPTTEVSATARFADLPFGGRLLVGRSGDDVQALLVSTPASATASATVSSVGVSPRPMQPVVHTLTSQKTATPGAHISDLLTVDIDAGEDLLPSWGVFDNGTGMAPIVVTVESRLLGPFDAPIERSPDIPANAPAVCTVTTEVSGPGEYRTPECVVEYAGYYVWVERIDPEAVPADRGGSRVRPWQSEFGIASEVTLVEGPAMASVVLADTGSRAEFVAPAVAALCVALGVNLVALSRIRRARRTARSILR</sequence>
<gene>
    <name evidence="2" type="ORF">G3T36_00930</name>
</gene>
<dbReference type="RefSeq" id="WP_163287555.1">
    <property type="nucleotide sequence ID" value="NZ_JAAGWY010000001.1"/>
</dbReference>
<evidence type="ECO:0000256" key="1">
    <source>
        <dbReference type="SAM" id="Phobius"/>
    </source>
</evidence>
<evidence type="ECO:0000313" key="3">
    <source>
        <dbReference type="Proteomes" id="UP000474967"/>
    </source>
</evidence>
<feature type="transmembrane region" description="Helical" evidence="1">
    <location>
        <begin position="447"/>
        <end position="467"/>
    </location>
</feature>
<reference evidence="2 3" key="1">
    <citation type="journal article" date="2014" name="J. Microbiol.">
        <title>Diaminobutyricibacter tongyongensis gen. nov., sp. nov. and Homoserinibacter gongjuensis gen. nov., sp. nov. belong to the family Microbacteriaceae.</title>
        <authorList>
            <person name="Kim S.J."/>
            <person name="Ahn J.H."/>
            <person name="Weon H.Y."/>
            <person name="Hamada M."/>
            <person name="Suzuki K."/>
            <person name="Kwon S.W."/>
        </authorList>
    </citation>
    <scope>NUCLEOTIDE SEQUENCE [LARGE SCALE GENOMIC DNA]</scope>
    <source>
        <strain evidence="2 3">NBRC 108724</strain>
    </source>
</reference>
<organism evidence="2 3">
    <name type="scientific">Leifsonia tongyongensis</name>
    <dbReference type="NCBI Taxonomy" id="1268043"/>
    <lineage>
        <taxon>Bacteria</taxon>
        <taxon>Bacillati</taxon>
        <taxon>Actinomycetota</taxon>
        <taxon>Actinomycetes</taxon>
        <taxon>Micrococcales</taxon>
        <taxon>Microbacteriaceae</taxon>
        <taxon>Leifsonia</taxon>
    </lineage>
</organism>
<dbReference type="AlphaFoldDB" id="A0A6L9XT23"/>
<keyword evidence="1" id="KW-0472">Membrane</keyword>
<keyword evidence="3" id="KW-1185">Reference proteome</keyword>
<name>A0A6L9XT23_9MICO</name>
<proteinExistence type="predicted"/>